<dbReference type="HOGENOM" id="CLU_304813_0_0_0"/>
<dbReference type="STRING" id="580340.Tlie_0070"/>
<dbReference type="Pfam" id="PF00700">
    <property type="entry name" value="Flagellin_C"/>
    <property type="match status" value="1"/>
</dbReference>
<evidence type="ECO:0000256" key="2">
    <source>
        <dbReference type="ARBA" id="ARBA00005709"/>
    </source>
</evidence>
<evidence type="ECO:0000313" key="6">
    <source>
        <dbReference type="EMBL" id="AER65816.1"/>
    </source>
</evidence>
<keyword evidence="6" id="KW-0282">Flagellum</keyword>
<dbReference type="PANTHER" id="PTHR42792:SF1">
    <property type="entry name" value="FLAGELLAR HOOK-ASSOCIATED PROTEIN 3"/>
    <property type="match status" value="1"/>
</dbReference>
<dbReference type="eggNOG" id="COG1344">
    <property type="taxonomic scope" value="Bacteria"/>
</dbReference>
<dbReference type="InterPro" id="IPR013384">
    <property type="entry name" value="Flagell_FlgL"/>
</dbReference>
<dbReference type="Gene3D" id="1.20.1330.10">
    <property type="entry name" value="f41 fragment of flagellin, N-terminal domain"/>
    <property type="match status" value="2"/>
</dbReference>
<keyword evidence="6" id="KW-0966">Cell projection</keyword>
<dbReference type="EMBL" id="CP003096">
    <property type="protein sequence ID" value="AER65816.1"/>
    <property type="molecule type" value="Genomic_DNA"/>
</dbReference>
<accession>G7V5I9</accession>
<dbReference type="InterPro" id="IPR001492">
    <property type="entry name" value="Flagellin"/>
</dbReference>
<evidence type="ECO:0000259" key="5">
    <source>
        <dbReference type="Pfam" id="PF00700"/>
    </source>
</evidence>
<dbReference type="PANTHER" id="PTHR42792">
    <property type="entry name" value="FLAGELLIN"/>
    <property type="match status" value="1"/>
</dbReference>
<feature type="domain" description="Flagellin C-terminal" evidence="5">
    <location>
        <begin position="892"/>
        <end position="973"/>
    </location>
</feature>
<name>G7V5I9_THELD</name>
<keyword evidence="7" id="KW-1185">Reference proteome</keyword>
<dbReference type="OrthoDB" id="9758307at2"/>
<dbReference type="GO" id="GO:0009424">
    <property type="term" value="C:bacterial-type flagellum hook"/>
    <property type="evidence" value="ECO:0007669"/>
    <property type="project" value="InterPro"/>
</dbReference>
<dbReference type="GO" id="GO:0005198">
    <property type="term" value="F:structural molecule activity"/>
    <property type="evidence" value="ECO:0007669"/>
    <property type="project" value="InterPro"/>
</dbReference>
<dbReference type="SUPFAM" id="SSF64518">
    <property type="entry name" value="Phase 1 flagellin"/>
    <property type="match status" value="2"/>
</dbReference>
<organism evidence="6 7">
    <name type="scientific">Thermovirga lienii (strain ATCC BAA-1197 / DSM 17291 / Cas60314)</name>
    <dbReference type="NCBI Taxonomy" id="580340"/>
    <lineage>
        <taxon>Bacteria</taxon>
        <taxon>Thermotogati</taxon>
        <taxon>Synergistota</taxon>
        <taxon>Synergistia</taxon>
        <taxon>Synergistales</taxon>
        <taxon>Thermovirgaceae</taxon>
        <taxon>Thermovirga</taxon>
    </lineage>
</organism>
<evidence type="ECO:0000256" key="1">
    <source>
        <dbReference type="ARBA" id="ARBA00004365"/>
    </source>
</evidence>
<proteinExistence type="inferred from homology"/>
<dbReference type="Pfam" id="PF00669">
    <property type="entry name" value="Flagellin_N"/>
    <property type="match status" value="1"/>
</dbReference>
<evidence type="ECO:0000256" key="3">
    <source>
        <dbReference type="ARBA" id="ARBA00023143"/>
    </source>
</evidence>
<dbReference type="Proteomes" id="UP000005868">
    <property type="component" value="Chromosome"/>
</dbReference>
<comment type="similarity">
    <text evidence="2">Belongs to the bacterial flagellin family.</text>
</comment>
<reference evidence="6 7" key="2">
    <citation type="journal article" date="2012" name="Stand. Genomic Sci.">
        <title>Genome sequence of the moderately thermophilic, amino-acid-degrading and sulfur-reducing bacterium Thermovirga lienii type strain (Cas60314(T)).</title>
        <authorList>
            <person name="Goker M."/>
            <person name="Saunders E."/>
            <person name="Lapidus A."/>
            <person name="Nolan M."/>
            <person name="Lucas S."/>
            <person name="Hammon N."/>
            <person name="Deshpande S."/>
            <person name="Cheng J.F."/>
            <person name="Han C."/>
            <person name="Tapia R."/>
            <person name="Goodwin L.A."/>
            <person name="Pitluck S."/>
            <person name="Liolios K."/>
            <person name="Mavromatis K."/>
            <person name="Pagani I."/>
            <person name="Ivanova N."/>
            <person name="Mikhailova N."/>
            <person name="Pati A."/>
            <person name="Chen A."/>
            <person name="Palaniappan K."/>
            <person name="Land M."/>
            <person name="Chang Y.J."/>
            <person name="Jeffries C.D."/>
            <person name="Brambilla E.M."/>
            <person name="Rohde M."/>
            <person name="Spring S."/>
            <person name="Detter J.C."/>
            <person name="Woyke T."/>
            <person name="Bristow J."/>
            <person name="Eisen J.A."/>
            <person name="Markowitz V."/>
            <person name="Hugenholtz P."/>
            <person name="Kyrpides N.C."/>
            <person name="Klenk H.P."/>
        </authorList>
    </citation>
    <scope>NUCLEOTIDE SEQUENCE [LARGE SCALE GENOMIC DNA]</scope>
    <source>
        <strain evidence="7">ATCC BAA-1197 / DSM 17291 / Cas60314</strain>
    </source>
</reference>
<dbReference type="GO" id="GO:0071973">
    <property type="term" value="P:bacterial-type flagellum-dependent cell motility"/>
    <property type="evidence" value="ECO:0007669"/>
    <property type="project" value="InterPro"/>
</dbReference>
<keyword evidence="3" id="KW-0975">Bacterial flagellum</keyword>
<protein>
    <submittedName>
        <fullName evidence="6">Flagellar hook-associated protein 3</fullName>
    </submittedName>
</protein>
<evidence type="ECO:0000313" key="7">
    <source>
        <dbReference type="Proteomes" id="UP000005868"/>
    </source>
</evidence>
<dbReference type="AlphaFoldDB" id="G7V5I9"/>
<dbReference type="InterPro" id="IPR001029">
    <property type="entry name" value="Flagellin_N"/>
</dbReference>
<keyword evidence="6" id="KW-0969">Cilium</keyword>
<dbReference type="KEGG" id="tli:Tlie_0070"/>
<sequence length="974" mass="104237">MKRVSHSMISSLFLRDMHNSLKRLVEAEKRMSTQKMYSRPSDNPSEVARGMKVGSLISQREQFVRNLDDAVTWLESTESALGQATDLVSSMREKAIYAGDGALSEVDRLGIAKDILAMRDELIQVANANIQGRYLFSGYETDRPAFVKDDTGKVVYQGDLGRISFEIEQGIEGTVSLNGRDVFPLSFVRRKITSVEVPVDFAWEGSSERLAITVGDKTAEVFLPKRWNDTDSDSLADLTDYDGFVEPGENVKGYTLDEIASAINESEGAKKLVHASVEKDYLTGTQRLVIESLSGEPLRVTSVPWSDNDPRGQILTSNIVGAPWTASQPGSIDVIASDGSRYNVPVASGATLQDVAHALMNVPGIWAGVRDDGSITLAAEEGGSFSVEASGSAVELFGTARMSRETIDPKDINRMNLSSFLGLETSVKSTFFPDGAVLGDTTTDKMDMVISAGDKNLRLLVQDDSDLTLEELADRIKASAGDWLEVIIQSDATQKNVTDSSAQDLEGGTERLVLYAKDGSPVNIYDKEGNWSQRLGLSTANHSVDLTSVEFPPLGGSEVPVRVGVQIGDDLYEVKLHKDDVVGSDGLHIDPRLFAQEVQRQVGSGKMGFDLIDGDKGVAFYSLTGEPMRIYDLSYADPALNGITSGIAASAGLQTGIVGEWVSDSATAGVEGSFVIKTEGRSLEVSVGPSETLLDVAYKLKDMAGSWLSVGVTSDGAGNVRLSLSAMDGAPVSVYDNSGSPARTFLGISTDVRLSAGAWSGGGALSVAVDGYGDVVDLRGASSLHDVSALVNARFGNGDIRAEVVDNGGVEELVFYSPTGKVFDVTPAAGMNAITATTSPRRGTSVGPYNQGMVKRTAANQQEGDLFALLDDLAKAVERGAIDAVSDSLLPKLDEAMDDLLRARALGGALQRRYETAKARIETDNISFTEQYSNIMDVDVAEAAMEFQTSQMVYQATLATIAKVIQPTLVDYLS</sequence>
<dbReference type="NCBIfam" id="TIGR02550">
    <property type="entry name" value="flagell_flgL"/>
    <property type="match status" value="1"/>
</dbReference>
<comment type="subcellular location">
    <subcellularLocation>
        <location evidence="1">Bacterial flagellum</location>
    </subcellularLocation>
</comment>
<feature type="domain" description="Flagellin N-terminal" evidence="4">
    <location>
        <begin position="4"/>
        <end position="141"/>
    </location>
</feature>
<reference evidence="7" key="1">
    <citation type="submission" date="2011-10" db="EMBL/GenBank/DDBJ databases">
        <title>The complete genome of chromosome of Thermovirga lienii DSM 17291.</title>
        <authorList>
            <consortium name="US DOE Joint Genome Institute (JGI-PGF)"/>
            <person name="Lucas S."/>
            <person name="Copeland A."/>
            <person name="Lapidus A."/>
            <person name="Glavina del Rio T."/>
            <person name="Dalin E."/>
            <person name="Tice H."/>
            <person name="Bruce D."/>
            <person name="Goodwin L."/>
            <person name="Pitluck S."/>
            <person name="Peters L."/>
            <person name="Mikhailova N."/>
            <person name="Saunders E."/>
            <person name="Kyrpides N."/>
            <person name="Mavromatis K."/>
            <person name="Ivanova N."/>
            <person name="Last F.I."/>
            <person name="Brettin T."/>
            <person name="Detter J.C."/>
            <person name="Han C."/>
            <person name="Larimer F."/>
            <person name="Land M."/>
            <person name="Hauser L."/>
            <person name="Markowitz V."/>
            <person name="Cheng J.-F."/>
            <person name="Hugenholtz P."/>
            <person name="Woyke T."/>
            <person name="Wu D."/>
            <person name="Spring S."/>
            <person name="Schroeder M."/>
            <person name="Brambilla E.-M."/>
            <person name="Klenk H.-P."/>
            <person name="Eisen J.A."/>
        </authorList>
    </citation>
    <scope>NUCLEOTIDE SEQUENCE [LARGE SCALE GENOMIC DNA]</scope>
    <source>
        <strain evidence="7">ATCC BAA-1197 / DSM 17291 / Cas60314</strain>
    </source>
</reference>
<dbReference type="InterPro" id="IPR046358">
    <property type="entry name" value="Flagellin_C"/>
</dbReference>
<gene>
    <name evidence="6" type="ordered locus">Tlie_0070</name>
</gene>
<evidence type="ECO:0000259" key="4">
    <source>
        <dbReference type="Pfam" id="PF00669"/>
    </source>
</evidence>